<dbReference type="Gene3D" id="3.40.50.920">
    <property type="match status" value="1"/>
</dbReference>
<dbReference type="NCBIfam" id="NF003933">
    <property type="entry name" value="PRK05444.2-2"/>
    <property type="match status" value="1"/>
</dbReference>
<gene>
    <name evidence="11 13" type="primary">dxs</name>
    <name evidence="13" type="ORF">EKD02_05120</name>
</gene>
<dbReference type="SUPFAM" id="SSF52518">
    <property type="entry name" value="Thiamin diphosphate-binding fold (THDP-binding)"/>
    <property type="match status" value="2"/>
</dbReference>
<comment type="cofactor">
    <cofactor evidence="11">
        <name>thiamine diphosphate</name>
        <dbReference type="ChEBI" id="CHEBI:58937"/>
    </cofactor>
    <text evidence="11">Binds 1 thiamine pyrophosphate per subunit.</text>
</comment>
<accession>A0A432AV13</accession>
<keyword evidence="5 11" id="KW-0479">Metal-binding</keyword>
<reference evidence="13 14" key="1">
    <citation type="submission" date="2018-12" db="EMBL/GenBank/DDBJ databases">
        <authorList>
            <person name="Lunina O.N."/>
            <person name="Grouzdev D.S."/>
            <person name="Gorlenko V.M."/>
            <person name="Savvichev A.S."/>
        </authorList>
    </citation>
    <scope>NUCLEOTIDE SEQUENCE [LARGE SCALE GENOMIC DNA]</scope>
    <source>
        <strain evidence="13 14">BrKhr-17</strain>
    </source>
</reference>
<comment type="cofactor">
    <cofactor evidence="11">
        <name>Mg(2+)</name>
        <dbReference type="ChEBI" id="CHEBI:18420"/>
    </cofactor>
    <text evidence="11">Binds 1 Mg(2+) ion per subunit.</text>
</comment>
<feature type="binding site" evidence="11">
    <location>
        <position position="290"/>
    </location>
    <ligand>
        <name>thiamine diphosphate</name>
        <dbReference type="ChEBI" id="CHEBI:58937"/>
    </ligand>
</feature>
<evidence type="ECO:0000256" key="4">
    <source>
        <dbReference type="ARBA" id="ARBA00022679"/>
    </source>
</evidence>
<dbReference type="InterPro" id="IPR005475">
    <property type="entry name" value="Transketolase-like_Pyr-bd"/>
</dbReference>
<dbReference type="GO" id="GO:0019288">
    <property type="term" value="P:isopentenyl diphosphate biosynthetic process, methylerythritol 4-phosphate pathway"/>
    <property type="evidence" value="ECO:0007669"/>
    <property type="project" value="TreeGrafter"/>
</dbReference>
<dbReference type="GO" id="GO:0016114">
    <property type="term" value="P:terpenoid biosynthetic process"/>
    <property type="evidence" value="ECO:0007669"/>
    <property type="project" value="UniProtKB-UniRule"/>
</dbReference>
<keyword evidence="8 11" id="KW-0786">Thiamine pyrophosphate</keyword>
<feature type="binding site" evidence="11">
    <location>
        <position position="375"/>
    </location>
    <ligand>
        <name>thiamine diphosphate</name>
        <dbReference type="ChEBI" id="CHEBI:58937"/>
    </ligand>
</feature>
<evidence type="ECO:0000256" key="2">
    <source>
        <dbReference type="ARBA" id="ARBA00011081"/>
    </source>
</evidence>
<evidence type="ECO:0000259" key="12">
    <source>
        <dbReference type="SMART" id="SM00861"/>
    </source>
</evidence>
<dbReference type="GO" id="GO:0009228">
    <property type="term" value="P:thiamine biosynthetic process"/>
    <property type="evidence" value="ECO:0007669"/>
    <property type="project" value="UniProtKB-UniRule"/>
</dbReference>
<dbReference type="AlphaFoldDB" id="A0A432AV13"/>
<evidence type="ECO:0000256" key="7">
    <source>
        <dbReference type="ARBA" id="ARBA00022977"/>
    </source>
</evidence>
<dbReference type="Pfam" id="PF02780">
    <property type="entry name" value="Transketolase_C"/>
    <property type="match status" value="1"/>
</dbReference>
<keyword evidence="6 11" id="KW-0460">Magnesium</keyword>
<dbReference type="CDD" id="cd07033">
    <property type="entry name" value="TPP_PYR_DXS_TK_like"/>
    <property type="match status" value="1"/>
</dbReference>
<dbReference type="PANTHER" id="PTHR43322">
    <property type="entry name" value="1-D-DEOXYXYLULOSE 5-PHOSPHATE SYNTHASE-RELATED"/>
    <property type="match status" value="1"/>
</dbReference>
<evidence type="ECO:0000313" key="13">
    <source>
        <dbReference type="EMBL" id="RTY38462.1"/>
    </source>
</evidence>
<comment type="similarity">
    <text evidence="2 11">Belongs to the transketolase family. DXPS subfamily.</text>
</comment>
<comment type="caution">
    <text evidence="13">The sequence shown here is derived from an EMBL/GenBank/DDBJ whole genome shotgun (WGS) entry which is preliminary data.</text>
</comment>
<evidence type="ECO:0000256" key="5">
    <source>
        <dbReference type="ARBA" id="ARBA00022723"/>
    </source>
</evidence>
<dbReference type="InterPro" id="IPR029061">
    <property type="entry name" value="THDP-binding"/>
</dbReference>
<dbReference type="EMBL" id="RXYK01000005">
    <property type="protein sequence ID" value="RTY38462.1"/>
    <property type="molecule type" value="Genomic_DNA"/>
</dbReference>
<dbReference type="Proteomes" id="UP000279908">
    <property type="component" value="Unassembled WGS sequence"/>
</dbReference>
<evidence type="ECO:0000256" key="9">
    <source>
        <dbReference type="ARBA" id="ARBA00023229"/>
    </source>
</evidence>
<evidence type="ECO:0000313" key="14">
    <source>
        <dbReference type="Proteomes" id="UP000279908"/>
    </source>
</evidence>
<dbReference type="Pfam" id="PF13292">
    <property type="entry name" value="DXP_synthase_N"/>
    <property type="match status" value="1"/>
</dbReference>
<dbReference type="CDD" id="cd02007">
    <property type="entry name" value="TPP_DXS"/>
    <property type="match status" value="1"/>
</dbReference>
<name>A0A432AV13_CHLPH</name>
<feature type="binding site" evidence="11">
    <location>
        <position position="149"/>
    </location>
    <ligand>
        <name>Mg(2+)</name>
        <dbReference type="ChEBI" id="CHEBI:18420"/>
    </ligand>
</feature>
<organism evidence="13 14">
    <name type="scientific">Chlorobium phaeovibrioides</name>
    <dbReference type="NCBI Taxonomy" id="1094"/>
    <lineage>
        <taxon>Bacteria</taxon>
        <taxon>Pseudomonadati</taxon>
        <taxon>Chlorobiota</taxon>
        <taxon>Chlorobiia</taxon>
        <taxon>Chlorobiales</taxon>
        <taxon>Chlorobiaceae</taxon>
        <taxon>Chlorobium/Pelodictyon group</taxon>
        <taxon>Chlorobium</taxon>
    </lineage>
</organism>
<comment type="subunit">
    <text evidence="3 11">Homodimer.</text>
</comment>
<dbReference type="SMART" id="SM00861">
    <property type="entry name" value="Transket_pyr"/>
    <property type="match status" value="1"/>
</dbReference>
<dbReference type="InterPro" id="IPR049557">
    <property type="entry name" value="Transketolase_CS"/>
</dbReference>
<keyword evidence="9 11" id="KW-0414">Isoprene biosynthesis</keyword>
<feature type="binding site" evidence="11">
    <location>
        <position position="178"/>
    </location>
    <ligand>
        <name>thiamine diphosphate</name>
        <dbReference type="ChEBI" id="CHEBI:58937"/>
    </ligand>
</feature>
<protein>
    <recommendedName>
        <fullName evidence="11">1-deoxy-D-xylulose-5-phosphate synthase</fullName>
        <ecNumber evidence="11">2.2.1.7</ecNumber>
    </recommendedName>
    <alternativeName>
        <fullName evidence="11">1-deoxyxylulose-5-phosphate synthase</fullName>
        <shortName evidence="11">DXP synthase</shortName>
        <shortName evidence="11">DXPS</shortName>
    </alternativeName>
</protein>
<comment type="catalytic activity">
    <reaction evidence="11">
        <text>D-glyceraldehyde 3-phosphate + pyruvate + H(+) = 1-deoxy-D-xylulose 5-phosphate + CO2</text>
        <dbReference type="Rhea" id="RHEA:12605"/>
        <dbReference type="ChEBI" id="CHEBI:15361"/>
        <dbReference type="ChEBI" id="CHEBI:15378"/>
        <dbReference type="ChEBI" id="CHEBI:16526"/>
        <dbReference type="ChEBI" id="CHEBI:57792"/>
        <dbReference type="ChEBI" id="CHEBI:59776"/>
        <dbReference type="EC" id="2.2.1.7"/>
    </reaction>
</comment>
<dbReference type="Gene3D" id="3.40.50.970">
    <property type="match status" value="2"/>
</dbReference>
<dbReference type="GO" id="GO:0005829">
    <property type="term" value="C:cytosol"/>
    <property type="evidence" value="ECO:0007669"/>
    <property type="project" value="TreeGrafter"/>
</dbReference>
<feature type="binding site" evidence="11">
    <location>
        <position position="77"/>
    </location>
    <ligand>
        <name>thiamine diphosphate</name>
        <dbReference type="ChEBI" id="CHEBI:58937"/>
    </ligand>
</feature>
<evidence type="ECO:0000256" key="6">
    <source>
        <dbReference type="ARBA" id="ARBA00022842"/>
    </source>
</evidence>
<dbReference type="EC" id="2.2.1.7" evidence="11"/>
<evidence type="ECO:0000256" key="1">
    <source>
        <dbReference type="ARBA" id="ARBA00004980"/>
    </source>
</evidence>
<dbReference type="InterPro" id="IPR005477">
    <property type="entry name" value="Dxylulose-5-P_synthase"/>
</dbReference>
<dbReference type="HAMAP" id="MF_00315">
    <property type="entry name" value="DXP_synth"/>
    <property type="match status" value="1"/>
</dbReference>
<evidence type="ECO:0000256" key="3">
    <source>
        <dbReference type="ARBA" id="ARBA00011738"/>
    </source>
</evidence>
<sequence length="635" mass="68739">MADSRSLLDTINSPRDLKKLSIRQLETLANECRHELINLISLNGGHFASSLGVTELSVALHHVYNTEKDRIVWDVGHQAYIHKMLTGRRERMNSNRKYGGISGFPKIHESPHDAFGTGHASTSISAAAGIASARDLKGGNEKVIAVIGDGSMTGGMAFEAMNHLGDLKNDVLVILNDNQMAISPSTGGLKTHMVNFTLNKTYNKARRLLWESMSMMNNDLAERAKTSLRRLEDGMKAALTPGAFFEALGLRYFGPIDGHNMGQLVRALREMQELPHPKLLHVITTKGKGFLPAEENQSDWHAHNGGFDTVTGITAKKEGPSATPKYQEVFGEALVEMALKDPAITAITAAMPTGTSLDLFQKAMPDRFYDVGIAEGHAVTFAAGQALEGLKPVCAIYSTFLQRALDQVIHDVALQNLPVVFAIDRAGLVGEDGPTHHGAFDLSYLHAVPGLTIMAPSDGQELRDMLHTALYHIDGPVAIRYPRGSTGGEEMRKNFTALEPGKGRMLKEGTGPVILTLGTMAATALEAGRLLENEGISVEIADMRFLKPLDTSLIDRLSASATHIVTLEENSIIGGLGSAVADHLSEASKKTRLLRIGLPDAFVTHGSMTDLYRETGLDAPAVAEKIRLFYTGRES</sequence>
<dbReference type="PANTHER" id="PTHR43322:SF5">
    <property type="entry name" value="1-DEOXY-D-XYLULOSE-5-PHOSPHATE SYNTHASE, CHLOROPLASTIC"/>
    <property type="match status" value="1"/>
</dbReference>
<feature type="domain" description="Transketolase-like pyrimidine-binding" evidence="12">
    <location>
        <begin position="324"/>
        <end position="488"/>
    </location>
</feature>
<dbReference type="GO" id="GO:0000287">
    <property type="term" value="F:magnesium ion binding"/>
    <property type="evidence" value="ECO:0007669"/>
    <property type="project" value="UniProtKB-UniRule"/>
</dbReference>
<dbReference type="FunFam" id="3.40.50.920:FF:000002">
    <property type="entry name" value="1-deoxy-D-xylulose-5-phosphate synthase"/>
    <property type="match status" value="1"/>
</dbReference>
<dbReference type="UniPathway" id="UPA00064">
    <property type="reaction ID" value="UER00091"/>
</dbReference>
<feature type="binding site" evidence="11">
    <location>
        <position position="178"/>
    </location>
    <ligand>
        <name>Mg(2+)</name>
        <dbReference type="ChEBI" id="CHEBI:18420"/>
    </ligand>
</feature>
<comment type="function">
    <text evidence="10 11">Catalyzes the acyloin condensation reaction between C atoms 2 and 3 of pyruvate and glyceraldehyde 3-phosphate to yield 1-deoxy-D-xylulose-5-phosphate (DXP).</text>
</comment>
<dbReference type="FunFam" id="3.40.50.970:FF:000005">
    <property type="entry name" value="1-deoxy-D-xylulose-5-phosphate synthase"/>
    <property type="match status" value="1"/>
</dbReference>
<dbReference type="PROSITE" id="PS00801">
    <property type="entry name" value="TRANSKETOLASE_1"/>
    <property type="match status" value="1"/>
</dbReference>
<dbReference type="InterPro" id="IPR033248">
    <property type="entry name" value="Transketolase_C"/>
</dbReference>
<dbReference type="InterPro" id="IPR009014">
    <property type="entry name" value="Transketo_C/PFOR_II"/>
</dbReference>
<feature type="binding site" evidence="11">
    <location>
        <begin position="118"/>
        <end position="120"/>
    </location>
    <ligand>
        <name>thiamine diphosphate</name>
        <dbReference type="ChEBI" id="CHEBI:58937"/>
    </ligand>
</feature>
<keyword evidence="7 11" id="KW-0784">Thiamine biosynthesis</keyword>
<evidence type="ECO:0000256" key="10">
    <source>
        <dbReference type="ARBA" id="ARBA00055605"/>
    </source>
</evidence>
<dbReference type="Pfam" id="PF02779">
    <property type="entry name" value="Transket_pyr"/>
    <property type="match status" value="1"/>
</dbReference>
<dbReference type="GO" id="GO:0030976">
    <property type="term" value="F:thiamine pyrophosphate binding"/>
    <property type="evidence" value="ECO:0007669"/>
    <property type="project" value="UniProtKB-UniRule"/>
</dbReference>
<keyword evidence="4 11" id="KW-0808">Transferase</keyword>
<dbReference type="RefSeq" id="WP_126384224.1">
    <property type="nucleotide sequence ID" value="NZ_RXYK01000005.1"/>
</dbReference>
<evidence type="ECO:0000256" key="8">
    <source>
        <dbReference type="ARBA" id="ARBA00023052"/>
    </source>
</evidence>
<proteinExistence type="inferred from homology"/>
<evidence type="ECO:0000256" key="11">
    <source>
        <dbReference type="HAMAP-Rule" id="MF_00315"/>
    </source>
</evidence>
<dbReference type="SUPFAM" id="SSF52922">
    <property type="entry name" value="TK C-terminal domain-like"/>
    <property type="match status" value="1"/>
</dbReference>
<comment type="pathway">
    <text evidence="1 11">Metabolic intermediate biosynthesis; 1-deoxy-D-xylulose 5-phosphate biosynthesis; 1-deoxy-D-xylulose 5-phosphate from D-glyceraldehyde 3-phosphate and pyruvate: step 1/1.</text>
</comment>
<dbReference type="NCBIfam" id="TIGR00204">
    <property type="entry name" value="dxs"/>
    <property type="match status" value="1"/>
</dbReference>
<dbReference type="GO" id="GO:0008661">
    <property type="term" value="F:1-deoxy-D-xylulose-5-phosphate synthase activity"/>
    <property type="evidence" value="ECO:0007669"/>
    <property type="project" value="UniProtKB-UniRule"/>
</dbReference>
<feature type="binding site" evidence="11">
    <location>
        <begin position="150"/>
        <end position="151"/>
    </location>
    <ligand>
        <name>thiamine diphosphate</name>
        <dbReference type="ChEBI" id="CHEBI:58937"/>
    </ligand>
</feature>